<dbReference type="InterPro" id="IPR058163">
    <property type="entry name" value="LysR-type_TF_proteobact-type"/>
</dbReference>
<dbReference type="PRINTS" id="PR00039">
    <property type="entry name" value="HTHLYSR"/>
</dbReference>
<keyword evidence="4" id="KW-0804">Transcription</keyword>
<evidence type="ECO:0000256" key="4">
    <source>
        <dbReference type="ARBA" id="ARBA00023163"/>
    </source>
</evidence>
<evidence type="ECO:0000256" key="2">
    <source>
        <dbReference type="ARBA" id="ARBA00023015"/>
    </source>
</evidence>
<dbReference type="GO" id="GO:0003700">
    <property type="term" value="F:DNA-binding transcription factor activity"/>
    <property type="evidence" value="ECO:0007669"/>
    <property type="project" value="InterPro"/>
</dbReference>
<dbReference type="SUPFAM" id="SSF53850">
    <property type="entry name" value="Periplasmic binding protein-like II"/>
    <property type="match status" value="1"/>
</dbReference>
<name>A0A157RDN7_9BORD</name>
<feature type="compositionally biased region" description="Basic and acidic residues" evidence="5">
    <location>
        <begin position="184"/>
        <end position="193"/>
    </location>
</feature>
<dbReference type="EMBL" id="FKBS01000029">
    <property type="protein sequence ID" value="SAI56016.1"/>
    <property type="molecule type" value="Genomic_DNA"/>
</dbReference>
<evidence type="ECO:0000313" key="8">
    <source>
        <dbReference type="Proteomes" id="UP000077037"/>
    </source>
</evidence>
<accession>A0A157RDN7</accession>
<gene>
    <name evidence="7" type="primary">gcvA_12</name>
    <name evidence="7" type="ORF">SAMEA1982600_04711</name>
</gene>
<evidence type="ECO:0000256" key="3">
    <source>
        <dbReference type="ARBA" id="ARBA00023125"/>
    </source>
</evidence>
<dbReference type="PROSITE" id="PS50931">
    <property type="entry name" value="HTH_LYSR"/>
    <property type="match status" value="1"/>
</dbReference>
<dbReference type="Pfam" id="PF03466">
    <property type="entry name" value="LysR_substrate"/>
    <property type="match status" value="1"/>
</dbReference>
<organism evidence="7 8">
    <name type="scientific">Bordetella ansorpii</name>
    <dbReference type="NCBI Taxonomy" id="288768"/>
    <lineage>
        <taxon>Bacteria</taxon>
        <taxon>Pseudomonadati</taxon>
        <taxon>Pseudomonadota</taxon>
        <taxon>Betaproteobacteria</taxon>
        <taxon>Burkholderiales</taxon>
        <taxon>Alcaligenaceae</taxon>
        <taxon>Bordetella</taxon>
    </lineage>
</organism>
<dbReference type="FunFam" id="1.10.10.10:FF:000001">
    <property type="entry name" value="LysR family transcriptional regulator"/>
    <property type="match status" value="1"/>
</dbReference>
<keyword evidence="2" id="KW-0805">Transcription regulation</keyword>
<dbReference type="GO" id="GO:0043565">
    <property type="term" value="F:sequence-specific DNA binding"/>
    <property type="evidence" value="ECO:0007669"/>
    <property type="project" value="TreeGrafter"/>
</dbReference>
<dbReference type="PANTHER" id="PTHR30537">
    <property type="entry name" value="HTH-TYPE TRANSCRIPTIONAL REGULATOR"/>
    <property type="match status" value="1"/>
</dbReference>
<dbReference type="InterPro" id="IPR005119">
    <property type="entry name" value="LysR_subst-bd"/>
</dbReference>
<feature type="compositionally biased region" description="Basic and acidic residues" evidence="5">
    <location>
        <begin position="166"/>
        <end position="177"/>
    </location>
</feature>
<keyword evidence="3" id="KW-0238">DNA-binding</keyword>
<dbReference type="GO" id="GO:0006351">
    <property type="term" value="P:DNA-templated transcription"/>
    <property type="evidence" value="ECO:0007669"/>
    <property type="project" value="TreeGrafter"/>
</dbReference>
<evidence type="ECO:0000313" key="7">
    <source>
        <dbReference type="EMBL" id="SAI56016.1"/>
    </source>
</evidence>
<dbReference type="InterPro" id="IPR000847">
    <property type="entry name" value="LysR_HTH_N"/>
</dbReference>
<dbReference type="Pfam" id="PF00126">
    <property type="entry name" value="HTH_1"/>
    <property type="match status" value="1"/>
</dbReference>
<proteinExistence type="inferred from homology"/>
<feature type="region of interest" description="Disordered" evidence="5">
    <location>
        <begin position="166"/>
        <end position="193"/>
    </location>
</feature>
<reference evidence="7 8" key="1">
    <citation type="submission" date="2016-03" db="EMBL/GenBank/DDBJ databases">
        <authorList>
            <consortium name="Pathogen Informatics"/>
        </authorList>
    </citation>
    <scope>NUCLEOTIDE SEQUENCE [LARGE SCALE GENOMIC DNA]</scope>
    <source>
        <strain evidence="7 8">NCTC13364</strain>
    </source>
</reference>
<evidence type="ECO:0000259" key="6">
    <source>
        <dbReference type="PROSITE" id="PS50931"/>
    </source>
</evidence>
<dbReference type="Gene3D" id="1.10.10.10">
    <property type="entry name" value="Winged helix-like DNA-binding domain superfamily/Winged helix DNA-binding domain"/>
    <property type="match status" value="1"/>
</dbReference>
<dbReference type="SUPFAM" id="SSF46785">
    <property type="entry name" value="Winged helix' DNA-binding domain"/>
    <property type="match status" value="1"/>
</dbReference>
<feature type="domain" description="HTH lysR-type" evidence="6">
    <location>
        <begin position="1"/>
        <end position="53"/>
    </location>
</feature>
<comment type="similarity">
    <text evidence="1">Belongs to the LysR transcriptional regulatory family.</text>
</comment>
<dbReference type="InterPro" id="IPR036388">
    <property type="entry name" value="WH-like_DNA-bd_sf"/>
</dbReference>
<dbReference type="PANTHER" id="PTHR30537:SF72">
    <property type="entry name" value="LYSR FAMILY TRANSCRIPTIONAL REGULATOR"/>
    <property type="match status" value="1"/>
</dbReference>
<evidence type="ECO:0000256" key="1">
    <source>
        <dbReference type="ARBA" id="ARBA00009437"/>
    </source>
</evidence>
<sequence length="193" mass="21199">MRLFSRLAELQSFTKVAEALQMGRPQVTLAINQLEASLGVRLFQRTTRKVSLTAEGEAFLVRVAGILGEVDEAVTMFRAPGDIVRGRLRIDIPSALAVESFMDSLQRFRNAYPGISMMLGVSDRSVDLVGEDVDCALRIGDLPNSSLVARRRGALVMITCASPEPARLRQPSEESRRRTINRSTEADKLPPSG</sequence>
<dbReference type="AlphaFoldDB" id="A0A157RDN7"/>
<evidence type="ECO:0000256" key="5">
    <source>
        <dbReference type="SAM" id="MobiDB-lite"/>
    </source>
</evidence>
<dbReference type="Proteomes" id="UP000077037">
    <property type="component" value="Unassembled WGS sequence"/>
</dbReference>
<dbReference type="InterPro" id="IPR036390">
    <property type="entry name" value="WH_DNA-bd_sf"/>
</dbReference>
<protein>
    <submittedName>
        <fullName evidence="7">LysR family regulatory protein</fullName>
    </submittedName>
</protein>
<dbReference type="Gene3D" id="3.40.190.290">
    <property type="match status" value="1"/>
</dbReference>